<reference evidence="1" key="1">
    <citation type="submission" date="2023-03" db="EMBL/GenBank/DDBJ databases">
        <title>Massive genome expansion in bonnet fungi (Mycena s.s.) driven by repeated elements and novel gene families across ecological guilds.</title>
        <authorList>
            <consortium name="Lawrence Berkeley National Laboratory"/>
            <person name="Harder C.B."/>
            <person name="Miyauchi S."/>
            <person name="Viragh M."/>
            <person name="Kuo A."/>
            <person name="Thoen E."/>
            <person name="Andreopoulos B."/>
            <person name="Lu D."/>
            <person name="Skrede I."/>
            <person name="Drula E."/>
            <person name="Henrissat B."/>
            <person name="Morin E."/>
            <person name="Kohler A."/>
            <person name="Barry K."/>
            <person name="LaButti K."/>
            <person name="Morin E."/>
            <person name="Salamov A."/>
            <person name="Lipzen A."/>
            <person name="Mereny Z."/>
            <person name="Hegedus B."/>
            <person name="Baldrian P."/>
            <person name="Stursova M."/>
            <person name="Weitz H."/>
            <person name="Taylor A."/>
            <person name="Grigoriev I.V."/>
            <person name="Nagy L.G."/>
            <person name="Martin F."/>
            <person name="Kauserud H."/>
        </authorList>
    </citation>
    <scope>NUCLEOTIDE SEQUENCE</scope>
    <source>
        <strain evidence="1">CBHHK173m</strain>
    </source>
</reference>
<proteinExistence type="predicted"/>
<sequence>MSTLFLTRTTLMVLHPRQVVRRHCIWRDGSARPSTEFTIAAERVGGMGGVSTAADLLHAQAAECGALLRRLRGGQGVGLLRWNALPLDQVATDAYASFMDDVYSIGWTWARCKDATCPMFGFPRDVVASVPSALVCSQNPKEQKLLRRAHTITHALPSFPSLVRGVLYPTSCATPILVPVALDYGVPRYRTIDDLRGYDWIYGRTTGTRRPPIFSKPHLAVGSACIFEALGWRRRWQVTATTALLVFMASIDGAGPRNNLVPDNRGPAVHGDLLLVFEVNGEVHDALQGDCGQMLCDFIKMWETRQDGEQLGTAPTSRF</sequence>
<accession>A0AAD6UCW5</accession>
<keyword evidence="2" id="KW-1185">Reference proteome</keyword>
<name>A0AAD6UCW5_9AGAR</name>
<comment type="caution">
    <text evidence="1">The sequence shown here is derived from an EMBL/GenBank/DDBJ whole genome shotgun (WGS) entry which is preliminary data.</text>
</comment>
<dbReference type="EMBL" id="JARJCN010000008">
    <property type="protein sequence ID" value="KAJ7098743.1"/>
    <property type="molecule type" value="Genomic_DNA"/>
</dbReference>
<protein>
    <submittedName>
        <fullName evidence="1">Uncharacterized protein</fullName>
    </submittedName>
</protein>
<evidence type="ECO:0000313" key="1">
    <source>
        <dbReference type="EMBL" id="KAJ7098743.1"/>
    </source>
</evidence>
<organism evidence="1 2">
    <name type="scientific">Mycena belliarum</name>
    <dbReference type="NCBI Taxonomy" id="1033014"/>
    <lineage>
        <taxon>Eukaryota</taxon>
        <taxon>Fungi</taxon>
        <taxon>Dikarya</taxon>
        <taxon>Basidiomycota</taxon>
        <taxon>Agaricomycotina</taxon>
        <taxon>Agaricomycetes</taxon>
        <taxon>Agaricomycetidae</taxon>
        <taxon>Agaricales</taxon>
        <taxon>Marasmiineae</taxon>
        <taxon>Mycenaceae</taxon>
        <taxon>Mycena</taxon>
    </lineage>
</organism>
<gene>
    <name evidence="1" type="ORF">B0H15DRAFT_945251</name>
</gene>
<dbReference type="AlphaFoldDB" id="A0AAD6UCW5"/>
<dbReference type="Proteomes" id="UP001222325">
    <property type="component" value="Unassembled WGS sequence"/>
</dbReference>
<evidence type="ECO:0000313" key="2">
    <source>
        <dbReference type="Proteomes" id="UP001222325"/>
    </source>
</evidence>